<comment type="similarity">
    <text evidence="1 5">Belongs to the sulfatase family.</text>
</comment>
<accession>A0AA40F2N0</accession>
<evidence type="ECO:0000313" key="9">
    <source>
        <dbReference type="EMBL" id="KAK0750095.1"/>
    </source>
</evidence>
<dbReference type="SUPFAM" id="SSF53649">
    <property type="entry name" value="Alkaline phosphatase-like"/>
    <property type="match status" value="1"/>
</dbReference>
<dbReference type="FunFam" id="3.40.720.10:FF:000051">
    <property type="entry name" value="Arylsulfatase"/>
    <property type="match status" value="1"/>
</dbReference>
<keyword evidence="10" id="KW-1185">Reference proteome</keyword>
<dbReference type="EMBL" id="JAUKUD010000003">
    <property type="protein sequence ID" value="KAK0750095.1"/>
    <property type="molecule type" value="Genomic_DNA"/>
</dbReference>
<evidence type="ECO:0000256" key="2">
    <source>
        <dbReference type="ARBA" id="ARBA00022729"/>
    </source>
</evidence>
<dbReference type="PIRSF" id="PIRSF000972">
    <property type="entry name" value="Arylsulf_plant"/>
    <property type="match status" value="1"/>
</dbReference>
<comment type="PTM">
    <text evidence="6">The conversion to 3-oxoalanine (also known as C-formylglycine, FGly), of a serine or cysteine residue in prokaryotes and of a cysteine residue in eukaryotes, is critical for catalytic activity.</text>
</comment>
<reference evidence="9" key="1">
    <citation type="submission" date="2023-06" db="EMBL/GenBank/DDBJ databases">
        <title>Genome-scale phylogeny and comparative genomics of the fungal order Sordariales.</title>
        <authorList>
            <consortium name="Lawrence Berkeley National Laboratory"/>
            <person name="Hensen N."/>
            <person name="Bonometti L."/>
            <person name="Westerberg I."/>
            <person name="Brannstrom I.O."/>
            <person name="Guillou S."/>
            <person name="Cros-Aarteil S."/>
            <person name="Calhoun S."/>
            <person name="Haridas S."/>
            <person name="Kuo A."/>
            <person name="Mondo S."/>
            <person name="Pangilinan J."/>
            <person name="Riley R."/>
            <person name="LaButti K."/>
            <person name="Andreopoulos B."/>
            <person name="Lipzen A."/>
            <person name="Chen C."/>
            <person name="Yanf M."/>
            <person name="Daum C."/>
            <person name="Ng V."/>
            <person name="Clum A."/>
            <person name="Steindorff A."/>
            <person name="Ohm R."/>
            <person name="Martin F."/>
            <person name="Silar P."/>
            <person name="Natvig D."/>
            <person name="Lalanne C."/>
            <person name="Gautier V."/>
            <person name="Ament-velasquez S.L."/>
            <person name="Kruys A."/>
            <person name="Hutchinson M.I."/>
            <person name="Powell A.J."/>
            <person name="Barry K."/>
            <person name="Miller A.N."/>
            <person name="Grigoriev I.V."/>
            <person name="Debuchy R."/>
            <person name="Gladieux P."/>
            <person name="Thoren M.H."/>
            <person name="Johannesson H."/>
        </authorList>
    </citation>
    <scope>NUCLEOTIDE SEQUENCE</scope>
    <source>
        <strain evidence="9">SMH3187-1</strain>
    </source>
</reference>
<feature type="domain" description="Sulfatase N-terminal" evidence="8">
    <location>
        <begin position="39"/>
        <end position="392"/>
    </location>
</feature>
<evidence type="ECO:0000256" key="1">
    <source>
        <dbReference type="ARBA" id="ARBA00008779"/>
    </source>
</evidence>
<dbReference type="GO" id="GO:0008449">
    <property type="term" value="F:N-acetylglucosamine-6-sulfatase activity"/>
    <property type="evidence" value="ECO:0007669"/>
    <property type="project" value="TreeGrafter"/>
</dbReference>
<dbReference type="Pfam" id="PF00884">
    <property type="entry name" value="Sulfatase"/>
    <property type="match status" value="1"/>
</dbReference>
<sequence length="599" mass="66893">MRATSVLLGLHLALAVAYENNNNQKPLGNPRPNPKKKQPNIVFILTDDQDLHMNSLDYMPLTKKHLIDQGTFYKQHYCTTAICCPSRVSLWTGKQAHNTNVTDVSPPYGGYPKFVSQGFNSAYLPVWLQNAGYNTLYTGKLFNAHTTTNYDSPFPGGWNTSDFLLDPYTYDYLNATYQRNHDPPVSHPGQHTLDLITAKALSLLTSVAASPSPFFLGIAPVAPHSNVDASSLTSPDANISTVQFTPPIPLARHAHLFPDARVPRTPNFNPASGPSGTSWIRRLRHQGEDNVEFNDHFYRQRLRALQGVDELVDAVVRRLDALGLLEETYVFYTTDNGFHIGQHRLQPGKECGFEEDVHVPLVVRGPGVPKGREVEGVVTTHVDLAPTLLGIARGEGDGLEFDGEAIPLTGEDVDAARGRRHEHVAVEFWGLALNEGKTWGGEEERVALNNTYKGARVVGEGYSFYYSVWCSNERELYDLTTDPYQLRNLLHPDEKAHVPATILGVSFDKVVARLDSLLFVLKSCKGTTCTRPWHALHPAGNVLNLKDALAVRFDDFYLTQQKRVSFDRCELGYIVDAEGPQFEKDGFAYRQGTPWYEWV</sequence>
<evidence type="ECO:0000256" key="6">
    <source>
        <dbReference type="PIRSR" id="PIRSR000972-50"/>
    </source>
</evidence>
<dbReference type="InterPro" id="IPR024607">
    <property type="entry name" value="Sulfatase_CS"/>
</dbReference>
<proteinExistence type="inferred from homology"/>
<feature type="chain" id="PRO_5041389688" description="Arylsulfatase" evidence="7">
    <location>
        <begin position="18"/>
        <end position="599"/>
    </location>
</feature>
<evidence type="ECO:0000256" key="7">
    <source>
        <dbReference type="SAM" id="SignalP"/>
    </source>
</evidence>
<protein>
    <recommendedName>
        <fullName evidence="5">Arylsulfatase</fullName>
        <shortName evidence="5">AS</shortName>
        <ecNumber evidence="5">3.1.6.1</ecNumber>
    </recommendedName>
    <alternativeName>
        <fullName evidence="5">Aryl-sulfate sulphohydrolase</fullName>
    </alternativeName>
</protein>
<evidence type="ECO:0000256" key="5">
    <source>
        <dbReference type="PIRNR" id="PIRNR000972"/>
    </source>
</evidence>
<dbReference type="PROSITE" id="PS00523">
    <property type="entry name" value="SULFATASE_1"/>
    <property type="match status" value="1"/>
</dbReference>
<feature type="modified residue" description="3-oxoalanine (Cys)" evidence="6">
    <location>
        <position position="83"/>
    </location>
</feature>
<keyword evidence="3 5" id="KW-0378">Hydrolase</keyword>
<organism evidence="9 10">
    <name type="scientific">Schizothecium vesticola</name>
    <dbReference type="NCBI Taxonomy" id="314040"/>
    <lineage>
        <taxon>Eukaryota</taxon>
        <taxon>Fungi</taxon>
        <taxon>Dikarya</taxon>
        <taxon>Ascomycota</taxon>
        <taxon>Pezizomycotina</taxon>
        <taxon>Sordariomycetes</taxon>
        <taxon>Sordariomycetidae</taxon>
        <taxon>Sordariales</taxon>
        <taxon>Schizotheciaceae</taxon>
        <taxon>Schizothecium</taxon>
    </lineage>
</organism>
<feature type="signal peptide" evidence="7">
    <location>
        <begin position="1"/>
        <end position="17"/>
    </location>
</feature>
<dbReference type="InterPro" id="IPR012083">
    <property type="entry name" value="Arylsulfatase"/>
</dbReference>
<comment type="caution">
    <text evidence="9">The sequence shown here is derived from an EMBL/GenBank/DDBJ whole genome shotgun (WGS) entry which is preliminary data.</text>
</comment>
<dbReference type="AlphaFoldDB" id="A0AA40F2N0"/>
<dbReference type="EC" id="3.1.6.1" evidence="5"/>
<dbReference type="Gene3D" id="3.40.720.10">
    <property type="entry name" value="Alkaline Phosphatase, subunit A"/>
    <property type="match status" value="1"/>
</dbReference>
<dbReference type="CDD" id="cd16147">
    <property type="entry name" value="G6S"/>
    <property type="match status" value="1"/>
</dbReference>
<dbReference type="PANTHER" id="PTHR43108:SF8">
    <property type="entry name" value="SD21168P"/>
    <property type="match status" value="1"/>
</dbReference>
<dbReference type="InterPro" id="IPR017850">
    <property type="entry name" value="Alkaline_phosphatase_core_sf"/>
</dbReference>
<dbReference type="Proteomes" id="UP001172155">
    <property type="component" value="Unassembled WGS sequence"/>
</dbReference>
<comment type="catalytic activity">
    <reaction evidence="5">
        <text>an aryl sulfate + H2O = a phenol + sulfate + H(+)</text>
        <dbReference type="Rhea" id="RHEA:17261"/>
        <dbReference type="ChEBI" id="CHEBI:15377"/>
        <dbReference type="ChEBI" id="CHEBI:15378"/>
        <dbReference type="ChEBI" id="CHEBI:16189"/>
        <dbReference type="ChEBI" id="CHEBI:33853"/>
        <dbReference type="ChEBI" id="CHEBI:140317"/>
        <dbReference type="EC" id="3.1.6.1"/>
    </reaction>
</comment>
<gene>
    <name evidence="9" type="ORF">B0T18DRAFT_345283</name>
</gene>
<name>A0AA40F2N0_9PEZI</name>
<dbReference type="GO" id="GO:0018958">
    <property type="term" value="P:phenol-containing compound metabolic process"/>
    <property type="evidence" value="ECO:0007669"/>
    <property type="project" value="InterPro"/>
</dbReference>
<dbReference type="GO" id="GO:0004065">
    <property type="term" value="F:arylsulfatase activity"/>
    <property type="evidence" value="ECO:0007669"/>
    <property type="project" value="UniProtKB-UniRule"/>
</dbReference>
<evidence type="ECO:0000256" key="4">
    <source>
        <dbReference type="ARBA" id="ARBA00023180"/>
    </source>
</evidence>
<dbReference type="GO" id="GO:0005539">
    <property type="term" value="F:glycosaminoglycan binding"/>
    <property type="evidence" value="ECO:0007669"/>
    <property type="project" value="TreeGrafter"/>
</dbReference>
<evidence type="ECO:0000259" key="8">
    <source>
        <dbReference type="Pfam" id="PF00884"/>
    </source>
</evidence>
<evidence type="ECO:0000256" key="3">
    <source>
        <dbReference type="ARBA" id="ARBA00022801"/>
    </source>
</evidence>
<dbReference type="PANTHER" id="PTHR43108">
    <property type="entry name" value="N-ACETYLGLUCOSAMINE-6-SULFATASE FAMILY MEMBER"/>
    <property type="match status" value="1"/>
</dbReference>
<dbReference type="InterPro" id="IPR000917">
    <property type="entry name" value="Sulfatase_N"/>
</dbReference>
<keyword evidence="4" id="KW-0325">Glycoprotein</keyword>
<keyword evidence="2 7" id="KW-0732">Signal</keyword>
<evidence type="ECO:0000313" key="10">
    <source>
        <dbReference type="Proteomes" id="UP001172155"/>
    </source>
</evidence>